<sequence length="77" mass="8418">MVFPSSAGVREQHAKDKNNANSTPTYSSLTHVVEQIFIPDIYETQIDTAIEIADTAISNETSTLIHIQPRGCVKCGN</sequence>
<dbReference type="EMBL" id="VSRR010000227">
    <property type="protein sequence ID" value="MPC12642.1"/>
    <property type="molecule type" value="Genomic_DNA"/>
</dbReference>
<dbReference type="Proteomes" id="UP000324222">
    <property type="component" value="Unassembled WGS sequence"/>
</dbReference>
<evidence type="ECO:0000256" key="1">
    <source>
        <dbReference type="SAM" id="MobiDB-lite"/>
    </source>
</evidence>
<name>A0A5B7CSJ5_PORTR</name>
<evidence type="ECO:0000313" key="3">
    <source>
        <dbReference type="Proteomes" id="UP000324222"/>
    </source>
</evidence>
<reference evidence="2 3" key="1">
    <citation type="submission" date="2019-05" db="EMBL/GenBank/DDBJ databases">
        <title>Another draft genome of Portunus trituberculatus and its Hox gene families provides insights of decapod evolution.</title>
        <authorList>
            <person name="Jeong J.-H."/>
            <person name="Song I."/>
            <person name="Kim S."/>
            <person name="Choi T."/>
            <person name="Kim D."/>
            <person name="Ryu S."/>
            <person name="Kim W."/>
        </authorList>
    </citation>
    <scope>NUCLEOTIDE SEQUENCE [LARGE SCALE GENOMIC DNA]</scope>
    <source>
        <tissue evidence="2">Muscle</tissue>
    </source>
</reference>
<feature type="region of interest" description="Disordered" evidence="1">
    <location>
        <begin position="1"/>
        <end position="25"/>
    </location>
</feature>
<evidence type="ECO:0000313" key="2">
    <source>
        <dbReference type="EMBL" id="MPC12642.1"/>
    </source>
</evidence>
<gene>
    <name evidence="2" type="ORF">E2C01_005346</name>
</gene>
<accession>A0A5B7CSJ5</accession>
<keyword evidence="3" id="KW-1185">Reference proteome</keyword>
<organism evidence="2 3">
    <name type="scientific">Portunus trituberculatus</name>
    <name type="common">Swimming crab</name>
    <name type="synonym">Neptunus trituberculatus</name>
    <dbReference type="NCBI Taxonomy" id="210409"/>
    <lineage>
        <taxon>Eukaryota</taxon>
        <taxon>Metazoa</taxon>
        <taxon>Ecdysozoa</taxon>
        <taxon>Arthropoda</taxon>
        <taxon>Crustacea</taxon>
        <taxon>Multicrustacea</taxon>
        <taxon>Malacostraca</taxon>
        <taxon>Eumalacostraca</taxon>
        <taxon>Eucarida</taxon>
        <taxon>Decapoda</taxon>
        <taxon>Pleocyemata</taxon>
        <taxon>Brachyura</taxon>
        <taxon>Eubrachyura</taxon>
        <taxon>Portunoidea</taxon>
        <taxon>Portunidae</taxon>
        <taxon>Portuninae</taxon>
        <taxon>Portunus</taxon>
    </lineage>
</organism>
<comment type="caution">
    <text evidence="2">The sequence shown here is derived from an EMBL/GenBank/DDBJ whole genome shotgun (WGS) entry which is preliminary data.</text>
</comment>
<dbReference type="AlphaFoldDB" id="A0A5B7CSJ5"/>
<proteinExistence type="predicted"/>
<protein>
    <submittedName>
        <fullName evidence="2">Uncharacterized protein</fullName>
    </submittedName>
</protein>